<dbReference type="GO" id="GO:0008999">
    <property type="term" value="F:protein-N-terminal-alanine acetyltransferase activity"/>
    <property type="evidence" value="ECO:0007669"/>
    <property type="project" value="TreeGrafter"/>
</dbReference>
<evidence type="ECO:0000256" key="3">
    <source>
        <dbReference type="ARBA" id="ARBA00038502"/>
    </source>
</evidence>
<keyword evidence="2" id="KW-0012">Acyltransferase</keyword>
<evidence type="ECO:0000313" key="5">
    <source>
        <dbReference type="EMBL" id="TMR02227.1"/>
    </source>
</evidence>
<dbReference type="OrthoDB" id="5242221at2"/>
<evidence type="ECO:0000259" key="4">
    <source>
        <dbReference type="PROSITE" id="PS51186"/>
    </source>
</evidence>
<name>A0A5C4JFW1_9ACTN</name>
<dbReference type="PANTHER" id="PTHR43792">
    <property type="entry name" value="GNAT FAMILY, PUTATIVE (AFU_ORTHOLOGUE AFUA_3G00765)-RELATED-RELATED"/>
    <property type="match status" value="1"/>
</dbReference>
<dbReference type="InterPro" id="IPR016181">
    <property type="entry name" value="Acyl_CoA_acyltransferase"/>
</dbReference>
<comment type="caution">
    <text evidence="5">The sequence shown here is derived from an EMBL/GenBank/DDBJ whole genome shotgun (WGS) entry which is preliminary data.</text>
</comment>
<comment type="similarity">
    <text evidence="3">Belongs to the acetyltransferase family. RimJ subfamily.</text>
</comment>
<keyword evidence="1 5" id="KW-0808">Transferase</keyword>
<accession>A0A5C4JFW1</accession>
<dbReference type="GO" id="GO:0005737">
    <property type="term" value="C:cytoplasm"/>
    <property type="evidence" value="ECO:0007669"/>
    <property type="project" value="TreeGrafter"/>
</dbReference>
<protein>
    <submittedName>
        <fullName evidence="5">GNAT family N-acetyltransferase</fullName>
    </submittedName>
</protein>
<evidence type="ECO:0000256" key="2">
    <source>
        <dbReference type="ARBA" id="ARBA00023315"/>
    </source>
</evidence>
<dbReference type="Pfam" id="PF13302">
    <property type="entry name" value="Acetyltransf_3"/>
    <property type="match status" value="1"/>
</dbReference>
<dbReference type="InterPro" id="IPR000182">
    <property type="entry name" value="GNAT_dom"/>
</dbReference>
<proteinExistence type="inferred from homology"/>
<dbReference type="PROSITE" id="PS51186">
    <property type="entry name" value="GNAT"/>
    <property type="match status" value="1"/>
</dbReference>
<dbReference type="SUPFAM" id="SSF55729">
    <property type="entry name" value="Acyl-CoA N-acyltransferases (Nat)"/>
    <property type="match status" value="1"/>
</dbReference>
<dbReference type="AlphaFoldDB" id="A0A5C4JFW1"/>
<gene>
    <name evidence="5" type="ORF">ETD83_13100</name>
</gene>
<organism evidence="5 6">
    <name type="scientific">Actinomadura soli</name>
    <dbReference type="NCBI Taxonomy" id="2508997"/>
    <lineage>
        <taxon>Bacteria</taxon>
        <taxon>Bacillati</taxon>
        <taxon>Actinomycetota</taxon>
        <taxon>Actinomycetes</taxon>
        <taxon>Streptosporangiales</taxon>
        <taxon>Thermomonosporaceae</taxon>
        <taxon>Actinomadura</taxon>
    </lineage>
</organism>
<sequence>MTKVYSLIVSIGTHSATEKADLFLRRGERVGLRRVAAIDQNAFVKLARRSESYFRPWILAPKTADEFDRYVKRFDRVAADGFVVCLLDTKAMAGFVNINEIVRGPYQRGVIGYGAFVSGTGHGYMTEGLRLLLDYAFTDLGLHRVEADIQPANLRSRNLVERLQFRQEGYSPNFIKINGRWMDHERWAIVKGQI</sequence>
<dbReference type="EMBL" id="VCKW01000053">
    <property type="protein sequence ID" value="TMR02227.1"/>
    <property type="molecule type" value="Genomic_DNA"/>
</dbReference>
<dbReference type="PANTHER" id="PTHR43792:SF8">
    <property type="entry name" value="[RIBOSOMAL PROTEIN US5]-ALANINE N-ACETYLTRANSFERASE"/>
    <property type="match status" value="1"/>
</dbReference>
<evidence type="ECO:0000256" key="1">
    <source>
        <dbReference type="ARBA" id="ARBA00022679"/>
    </source>
</evidence>
<reference evidence="5 6" key="1">
    <citation type="submission" date="2019-05" db="EMBL/GenBank/DDBJ databases">
        <title>Draft genome sequence of Actinomadura sp. 14C53.</title>
        <authorList>
            <person name="Saricaoglu S."/>
            <person name="Isik K."/>
        </authorList>
    </citation>
    <scope>NUCLEOTIDE SEQUENCE [LARGE SCALE GENOMIC DNA]</scope>
    <source>
        <strain evidence="5 6">14C53</strain>
    </source>
</reference>
<feature type="domain" description="N-acetyltransferase" evidence="4">
    <location>
        <begin position="30"/>
        <end position="194"/>
    </location>
</feature>
<keyword evidence="6" id="KW-1185">Reference proteome</keyword>
<evidence type="ECO:0000313" key="6">
    <source>
        <dbReference type="Proteomes" id="UP000309174"/>
    </source>
</evidence>
<dbReference type="Gene3D" id="3.40.630.30">
    <property type="match status" value="1"/>
</dbReference>
<dbReference type="Proteomes" id="UP000309174">
    <property type="component" value="Unassembled WGS sequence"/>
</dbReference>
<dbReference type="InterPro" id="IPR051531">
    <property type="entry name" value="N-acetyltransferase"/>
</dbReference>